<proteinExistence type="predicted"/>
<name>A0A366KVN5_9SPHI</name>
<dbReference type="OrthoDB" id="758145at2"/>
<dbReference type="InterPro" id="IPR018490">
    <property type="entry name" value="cNMP-bd_dom_sf"/>
</dbReference>
<dbReference type="Pfam" id="PF00027">
    <property type="entry name" value="cNMP_binding"/>
    <property type="match status" value="1"/>
</dbReference>
<keyword evidence="3" id="KW-1185">Reference proteome</keyword>
<dbReference type="Proteomes" id="UP000252081">
    <property type="component" value="Unassembled WGS sequence"/>
</dbReference>
<dbReference type="InterPro" id="IPR000595">
    <property type="entry name" value="cNMP-bd_dom"/>
</dbReference>
<dbReference type="EMBL" id="QNQU01000014">
    <property type="protein sequence ID" value="RBQ05299.1"/>
    <property type="molecule type" value="Genomic_DNA"/>
</dbReference>
<dbReference type="InterPro" id="IPR014710">
    <property type="entry name" value="RmlC-like_jellyroll"/>
</dbReference>
<evidence type="ECO:0000259" key="1">
    <source>
        <dbReference type="Pfam" id="PF00027"/>
    </source>
</evidence>
<dbReference type="CDD" id="cd00038">
    <property type="entry name" value="CAP_ED"/>
    <property type="match status" value="1"/>
</dbReference>
<dbReference type="SUPFAM" id="SSF51206">
    <property type="entry name" value="cAMP-binding domain-like"/>
    <property type="match status" value="1"/>
</dbReference>
<dbReference type="Gene3D" id="2.60.120.10">
    <property type="entry name" value="Jelly Rolls"/>
    <property type="match status" value="1"/>
</dbReference>
<feature type="domain" description="Cyclic nucleotide-binding" evidence="1">
    <location>
        <begin position="26"/>
        <end position="112"/>
    </location>
</feature>
<comment type="caution">
    <text evidence="2">The sequence shown here is derived from an EMBL/GenBank/DDBJ whole genome shotgun (WGS) entry which is preliminary data.</text>
</comment>
<reference evidence="2 3" key="1">
    <citation type="submission" date="2018-07" db="EMBL/GenBank/DDBJ databases">
        <title>A draft genome of a endophytic bacteria, a new species of Pedobacter.</title>
        <authorList>
            <person name="Zhang Z.D."/>
            <person name="Chen Z.J."/>
        </authorList>
    </citation>
    <scope>NUCLEOTIDE SEQUENCE [LARGE SCALE GENOMIC DNA]</scope>
    <source>
        <strain evidence="2 3">RS10</strain>
    </source>
</reference>
<evidence type="ECO:0000313" key="2">
    <source>
        <dbReference type="EMBL" id="RBQ05299.1"/>
    </source>
</evidence>
<gene>
    <name evidence="2" type="ORF">DRW42_16600</name>
</gene>
<dbReference type="AlphaFoldDB" id="A0A366KVN5"/>
<accession>A0A366KVN5</accession>
<sequence length="186" mass="21463">MQTYLQSFNILSPAEIDVFTANATPRTLKKGEFFITEHHTCKEVAFIKSGILRSYYTAANAEEYTYCLTFPNQFMTAYSSLITGNPTVENIQAMSDVNLLIIKKEVIDDLANSSINGLKLLKTIAEQQYLHLEKRVFMYQKDAAKARYLELFKNYPEYIKQIPVKYLASFLAITPRHLSRLRKEII</sequence>
<dbReference type="RefSeq" id="WP_113949956.1">
    <property type="nucleotide sequence ID" value="NZ_QNQU01000014.1"/>
</dbReference>
<organism evidence="2 3">
    <name type="scientific">Pedobacter miscanthi</name>
    <dbReference type="NCBI Taxonomy" id="2259170"/>
    <lineage>
        <taxon>Bacteria</taxon>
        <taxon>Pseudomonadati</taxon>
        <taxon>Bacteroidota</taxon>
        <taxon>Sphingobacteriia</taxon>
        <taxon>Sphingobacteriales</taxon>
        <taxon>Sphingobacteriaceae</taxon>
        <taxon>Pedobacter</taxon>
    </lineage>
</organism>
<evidence type="ECO:0000313" key="3">
    <source>
        <dbReference type="Proteomes" id="UP000252081"/>
    </source>
</evidence>
<protein>
    <submittedName>
        <fullName evidence="2">Crp/Fnr family transcriptional regulator</fullName>
    </submittedName>
</protein>